<feature type="domain" description="Periplasmic binding protein" evidence="4">
    <location>
        <begin position="31"/>
        <end position="278"/>
    </location>
</feature>
<evidence type="ECO:0000256" key="1">
    <source>
        <dbReference type="ARBA" id="ARBA00004418"/>
    </source>
</evidence>
<evidence type="ECO:0000313" key="5">
    <source>
        <dbReference type="EMBL" id="SLN64903.1"/>
    </source>
</evidence>
<comment type="similarity">
    <text evidence="2">Belongs to the bacterial solute-binding protein 2 family.</text>
</comment>
<evidence type="ECO:0000313" key="6">
    <source>
        <dbReference type="Proteomes" id="UP000193900"/>
    </source>
</evidence>
<dbReference type="EMBL" id="FWFZ01000017">
    <property type="protein sequence ID" value="SLN64903.1"/>
    <property type="molecule type" value="Genomic_DNA"/>
</dbReference>
<dbReference type="SUPFAM" id="SSF53822">
    <property type="entry name" value="Periplasmic binding protein-like I"/>
    <property type="match status" value="1"/>
</dbReference>
<keyword evidence="6" id="KW-1185">Reference proteome</keyword>
<dbReference type="Gene3D" id="3.40.50.2300">
    <property type="match status" value="2"/>
</dbReference>
<dbReference type="InterPro" id="IPR025997">
    <property type="entry name" value="SBP_2_dom"/>
</dbReference>
<organism evidence="5 6">
    <name type="scientific">Roseisalinus antarcticus</name>
    <dbReference type="NCBI Taxonomy" id="254357"/>
    <lineage>
        <taxon>Bacteria</taxon>
        <taxon>Pseudomonadati</taxon>
        <taxon>Pseudomonadota</taxon>
        <taxon>Alphaproteobacteria</taxon>
        <taxon>Rhodobacterales</taxon>
        <taxon>Roseobacteraceae</taxon>
        <taxon>Roseisalinus</taxon>
    </lineage>
</organism>
<dbReference type="Proteomes" id="UP000193900">
    <property type="component" value="Unassembled WGS sequence"/>
</dbReference>
<evidence type="ECO:0000256" key="2">
    <source>
        <dbReference type="ARBA" id="ARBA00007639"/>
    </source>
</evidence>
<dbReference type="Pfam" id="PF13407">
    <property type="entry name" value="Peripla_BP_4"/>
    <property type="match status" value="1"/>
</dbReference>
<dbReference type="GO" id="GO:0030288">
    <property type="term" value="C:outer membrane-bounded periplasmic space"/>
    <property type="evidence" value="ECO:0007669"/>
    <property type="project" value="TreeGrafter"/>
</dbReference>
<accession>A0A1Y5TIT9</accession>
<comment type="subcellular location">
    <subcellularLocation>
        <location evidence="1">Periplasm</location>
    </subcellularLocation>
</comment>
<dbReference type="InterPro" id="IPR050555">
    <property type="entry name" value="Bact_Solute-Bind_Prot2"/>
</dbReference>
<protein>
    <submittedName>
        <fullName evidence="5">D-allose transporter subunit</fullName>
    </submittedName>
</protein>
<dbReference type="OrthoDB" id="9803959at2"/>
<evidence type="ECO:0000256" key="3">
    <source>
        <dbReference type="SAM" id="SignalP"/>
    </source>
</evidence>
<sequence>MKCIVATILLTTTALPAAAQDLTFYLLSHGGPSDKFWVDWNAGAMTACEELNVTCNVTFSNGDFAVQKEAFNAAIAAQPDGIATTSAQPGLWMEEVPAARDAGIPVVFFNTDDPATGRQAYVGADLTGVGVMWAEYLVDGGFVSEGDSVFLPVEVPGASYQQLETAGIASVFDPLGITYEVFDAGTDPAGIQASMSDYMLANEPAAIIALGDSVAAAVQPVLENAGYAAGEMPVVGWGNSQATAEAVEGGWVNAAAWQFPSAQGFMPVALLALAAKGEPIGYDVLTLSLYDADSVQPILDLYNAQ</sequence>
<dbReference type="PANTHER" id="PTHR30036:SF7">
    <property type="entry name" value="ABC TRANSPORTER PERIPLASMIC-BINDING PROTEIN YPHF"/>
    <property type="match status" value="1"/>
</dbReference>
<dbReference type="RefSeq" id="WP_085879859.1">
    <property type="nucleotide sequence ID" value="NZ_FWFZ01000017.1"/>
</dbReference>
<proteinExistence type="inferred from homology"/>
<feature type="chain" id="PRO_5013187243" evidence="3">
    <location>
        <begin position="20"/>
        <end position="305"/>
    </location>
</feature>
<reference evidence="5 6" key="1">
    <citation type="submission" date="2017-03" db="EMBL/GenBank/DDBJ databases">
        <authorList>
            <person name="Afonso C.L."/>
            <person name="Miller P.J."/>
            <person name="Scott M.A."/>
            <person name="Spackman E."/>
            <person name="Goraichik I."/>
            <person name="Dimitrov K.M."/>
            <person name="Suarez D.L."/>
            <person name="Swayne D.E."/>
        </authorList>
    </citation>
    <scope>NUCLEOTIDE SEQUENCE [LARGE SCALE GENOMIC DNA]</scope>
    <source>
        <strain evidence="5 6">CECT 7023</strain>
    </source>
</reference>
<evidence type="ECO:0000259" key="4">
    <source>
        <dbReference type="Pfam" id="PF13407"/>
    </source>
</evidence>
<keyword evidence="3" id="KW-0732">Signal</keyword>
<gene>
    <name evidence="5" type="ORF">ROA7023_03056</name>
</gene>
<name>A0A1Y5TIT9_9RHOB</name>
<dbReference type="PANTHER" id="PTHR30036">
    <property type="entry name" value="D-XYLOSE-BINDING PERIPLASMIC PROTEIN"/>
    <property type="match status" value="1"/>
</dbReference>
<dbReference type="AlphaFoldDB" id="A0A1Y5TIT9"/>
<dbReference type="GO" id="GO:0030246">
    <property type="term" value="F:carbohydrate binding"/>
    <property type="evidence" value="ECO:0007669"/>
    <property type="project" value="TreeGrafter"/>
</dbReference>
<dbReference type="InterPro" id="IPR028082">
    <property type="entry name" value="Peripla_BP_I"/>
</dbReference>
<feature type="signal peptide" evidence="3">
    <location>
        <begin position="1"/>
        <end position="19"/>
    </location>
</feature>